<dbReference type="CDD" id="cd07516">
    <property type="entry name" value="HAD_Pase"/>
    <property type="match status" value="1"/>
</dbReference>
<comment type="caution">
    <text evidence="1">The sequence shown here is derived from an EMBL/GenBank/DDBJ whole genome shotgun (WGS) entry which is preliminary data.</text>
</comment>
<dbReference type="Gene3D" id="3.30.1240.10">
    <property type="match status" value="1"/>
</dbReference>
<dbReference type="Proteomes" id="UP000245938">
    <property type="component" value="Unassembled WGS sequence"/>
</dbReference>
<dbReference type="EMBL" id="QFVR01000005">
    <property type="protein sequence ID" value="PWI26067.1"/>
    <property type="molecule type" value="Genomic_DNA"/>
</dbReference>
<keyword evidence="2" id="KW-1185">Reference proteome</keyword>
<dbReference type="SFLD" id="SFLDS00003">
    <property type="entry name" value="Haloacid_Dehalogenase"/>
    <property type="match status" value="1"/>
</dbReference>
<dbReference type="RefSeq" id="WP_109305487.1">
    <property type="nucleotide sequence ID" value="NZ_BJUF01000038.1"/>
</dbReference>
<dbReference type="GO" id="GO:0016791">
    <property type="term" value="F:phosphatase activity"/>
    <property type="evidence" value="ECO:0007669"/>
    <property type="project" value="TreeGrafter"/>
</dbReference>
<sequence>MAIKLIAIDMDGTLLHSNHKISVKTKKTLQKAVDAGIMVVLATGRGMANIQSYSEDLNLQQPIIAANGADIYITAQSEGIKTYLKKEDVDLLHDLVNEYAIDFWGFTRDALFTNRILTSEERQYCLKFGVQTMDEEKLAAFNDRIQGIDSIEITSSSTTNIEINYRGVTKAFGVQKLCDHYQISMEDVMCLGDSANDLKLFEAVGFPVAMENAIASLKEIAQAITVSNDKDGVAKAIEKYALSK</sequence>
<dbReference type="InterPro" id="IPR036412">
    <property type="entry name" value="HAD-like_sf"/>
</dbReference>
<dbReference type="PANTHER" id="PTHR10000">
    <property type="entry name" value="PHOSPHOSERINE PHOSPHATASE"/>
    <property type="match status" value="1"/>
</dbReference>
<dbReference type="GO" id="GO:0005829">
    <property type="term" value="C:cytosol"/>
    <property type="evidence" value="ECO:0007669"/>
    <property type="project" value="TreeGrafter"/>
</dbReference>
<dbReference type="OrthoDB" id="9810101at2"/>
<evidence type="ECO:0000313" key="2">
    <source>
        <dbReference type="Proteomes" id="UP000245938"/>
    </source>
</evidence>
<reference evidence="1 2" key="1">
    <citation type="submission" date="2018-05" db="EMBL/GenBank/DDBJ databases">
        <title>Kurthia sibirica genome sequence.</title>
        <authorList>
            <person name="Maclea K.S."/>
            <person name="Goen A.E."/>
        </authorList>
    </citation>
    <scope>NUCLEOTIDE SEQUENCE [LARGE SCALE GENOMIC DNA]</scope>
    <source>
        <strain evidence="1 2">ATCC 49154</strain>
    </source>
</reference>
<accession>A0A2U3ANF9</accession>
<evidence type="ECO:0000313" key="1">
    <source>
        <dbReference type="EMBL" id="PWI26067.1"/>
    </source>
</evidence>
<dbReference type="Gene3D" id="3.40.50.1000">
    <property type="entry name" value="HAD superfamily/HAD-like"/>
    <property type="match status" value="1"/>
</dbReference>
<dbReference type="Pfam" id="PF08282">
    <property type="entry name" value="Hydrolase_3"/>
    <property type="match status" value="2"/>
</dbReference>
<name>A0A2U3ANF9_9BACL</name>
<dbReference type="NCBIfam" id="TIGR01484">
    <property type="entry name" value="HAD-SF-IIB"/>
    <property type="match status" value="1"/>
</dbReference>
<dbReference type="GO" id="GO:0000287">
    <property type="term" value="F:magnesium ion binding"/>
    <property type="evidence" value="ECO:0007669"/>
    <property type="project" value="TreeGrafter"/>
</dbReference>
<dbReference type="PANTHER" id="PTHR10000:SF55">
    <property type="entry name" value="5-AMINO-6-(5-PHOSPHO-D-RIBITYLAMINO)URACIL PHOSPHATASE YCSE"/>
    <property type="match status" value="1"/>
</dbReference>
<gene>
    <name evidence="1" type="ORF">DEX24_05930</name>
</gene>
<dbReference type="InterPro" id="IPR023214">
    <property type="entry name" value="HAD_sf"/>
</dbReference>
<evidence type="ECO:0008006" key="3">
    <source>
        <dbReference type="Google" id="ProtNLM"/>
    </source>
</evidence>
<dbReference type="SUPFAM" id="SSF56784">
    <property type="entry name" value="HAD-like"/>
    <property type="match status" value="1"/>
</dbReference>
<protein>
    <recommendedName>
        <fullName evidence="3">Cof-type HAD-IIB family hydrolase</fullName>
    </recommendedName>
</protein>
<dbReference type="AlphaFoldDB" id="A0A2U3ANF9"/>
<dbReference type="SFLD" id="SFLDG01140">
    <property type="entry name" value="C2.B:_Phosphomannomutase_and_P"/>
    <property type="match status" value="1"/>
</dbReference>
<dbReference type="InterPro" id="IPR006379">
    <property type="entry name" value="HAD-SF_hydro_IIB"/>
</dbReference>
<proteinExistence type="predicted"/>
<dbReference type="PROSITE" id="PS01229">
    <property type="entry name" value="COF_2"/>
    <property type="match status" value="1"/>
</dbReference>
<organism evidence="1 2">
    <name type="scientific">Kurthia sibirica</name>
    <dbReference type="NCBI Taxonomy" id="202750"/>
    <lineage>
        <taxon>Bacteria</taxon>
        <taxon>Bacillati</taxon>
        <taxon>Bacillota</taxon>
        <taxon>Bacilli</taxon>
        <taxon>Bacillales</taxon>
        <taxon>Caryophanaceae</taxon>
        <taxon>Kurthia</taxon>
    </lineage>
</organism>